<sequence length="309" mass="34329">MLHPKVTIGTEAKLAISNLLGQKDELESCTRDQLYSGSTWHALEALICSQESCFLVIDALDECTPSPSDKDAQAAGADLMRKLTELTERSGLKLACFSRDDPALNPLMQKSACITLRPDLVMSDVLAVFLKEYDRDPALPPGSRERAKKRVLKTADGSFLWAKLFLQYAKSVDDAEAIDMRLEACPAKPHDVYERMLLETSRLGGFGEGETRLRRTVFVFLLGAQTPVTVPMLVDVLKIPERGAAARIQQLCKPLVHVSESRVEICHPSARGFLLGLHPRVTDTLPPITLAECRELLEKCPGRFWRDDL</sequence>
<organism evidence="1 2">
    <name type="scientific">Pyricularia grisea</name>
    <name type="common">Crabgrass-specific blast fungus</name>
    <name type="synonym">Magnaporthe grisea</name>
    <dbReference type="NCBI Taxonomy" id="148305"/>
    <lineage>
        <taxon>Eukaryota</taxon>
        <taxon>Fungi</taxon>
        <taxon>Dikarya</taxon>
        <taxon>Ascomycota</taxon>
        <taxon>Pezizomycotina</taxon>
        <taxon>Sordariomycetes</taxon>
        <taxon>Sordariomycetidae</taxon>
        <taxon>Magnaporthales</taxon>
        <taxon>Pyriculariaceae</taxon>
        <taxon>Pyricularia</taxon>
    </lineage>
</organism>
<comment type="caution">
    <text evidence="1">The sequence shown here is derived from an EMBL/GenBank/DDBJ whole genome shotgun (WGS) entry which is preliminary data.</text>
</comment>
<dbReference type="PANTHER" id="PTHR10039">
    <property type="entry name" value="AMELOGENIN"/>
    <property type="match status" value="1"/>
</dbReference>
<protein>
    <recommendedName>
        <fullName evidence="3">NACHT domain-containing protein</fullName>
    </recommendedName>
</protein>
<name>A0ABQ8NRV6_PYRGI</name>
<evidence type="ECO:0000313" key="2">
    <source>
        <dbReference type="Proteomes" id="UP001059893"/>
    </source>
</evidence>
<proteinExistence type="predicted"/>
<reference evidence="1" key="1">
    <citation type="submission" date="2021-01" db="EMBL/GenBank/DDBJ databases">
        <title>Deciphering the adaptive evolutionary patterns associated with biogeogrpahic diversity in the finger millet blast pathogen Magnaporthe oryzae in Eastern Africa.</title>
        <authorList>
            <person name="Onyema G."/>
            <person name="Shittu T.A."/>
            <person name="Dodsworth S."/>
            <person name="Devilliers S."/>
            <person name="Muthumeenakshi S."/>
            <person name="Sreenivasaprasad S."/>
        </authorList>
    </citation>
    <scope>NUCLEOTIDE SEQUENCE</scope>
    <source>
        <strain evidence="1">D15/s37</strain>
    </source>
</reference>
<evidence type="ECO:0008006" key="3">
    <source>
        <dbReference type="Google" id="ProtNLM"/>
    </source>
</evidence>
<dbReference type="PANTHER" id="PTHR10039:SF14">
    <property type="entry name" value="NACHT DOMAIN-CONTAINING PROTEIN"/>
    <property type="match status" value="1"/>
</dbReference>
<dbReference type="EMBL" id="JABSND010000040">
    <property type="protein sequence ID" value="KAI6301236.1"/>
    <property type="molecule type" value="Genomic_DNA"/>
</dbReference>
<accession>A0ABQ8NRV6</accession>
<keyword evidence="2" id="KW-1185">Reference proteome</keyword>
<gene>
    <name evidence="1" type="ORF">MCOR33_003184</name>
</gene>
<dbReference type="Proteomes" id="UP001059893">
    <property type="component" value="Unassembled WGS sequence"/>
</dbReference>
<evidence type="ECO:0000313" key="1">
    <source>
        <dbReference type="EMBL" id="KAI6301236.1"/>
    </source>
</evidence>